<accession>A0A2U0SCL7</accession>
<reference evidence="2 3" key="1">
    <citation type="submission" date="2018-05" db="EMBL/GenBank/DDBJ databases">
        <title>Description of Sphingomonas pokkalii sp nov, isolated from the rhizosphere of saline tolerant pokkali rice and its draft genome analysis.</title>
        <authorList>
            <person name="Menon R."/>
            <person name="Kumari S."/>
            <person name="Rameshkumar N."/>
        </authorList>
    </citation>
    <scope>NUCLEOTIDE SEQUENCE [LARGE SCALE GENOMIC DNA]</scope>
    <source>
        <strain evidence="2 3">L3B27</strain>
    </source>
</reference>
<organism evidence="2 3">
    <name type="scientific">Sphingomonas pokkalii</name>
    <dbReference type="NCBI Taxonomy" id="2175090"/>
    <lineage>
        <taxon>Bacteria</taxon>
        <taxon>Pseudomonadati</taxon>
        <taxon>Pseudomonadota</taxon>
        <taxon>Alphaproteobacteria</taxon>
        <taxon>Sphingomonadales</taxon>
        <taxon>Sphingomonadaceae</taxon>
        <taxon>Sphingomonas</taxon>
    </lineage>
</organism>
<dbReference type="EMBL" id="QENQ01000001">
    <property type="protein sequence ID" value="PVX29025.1"/>
    <property type="molecule type" value="Genomic_DNA"/>
</dbReference>
<protein>
    <recommendedName>
        <fullName evidence="4">DUF3325 domain-containing protein</fullName>
    </recommendedName>
</protein>
<keyword evidence="3" id="KW-1185">Reference proteome</keyword>
<proteinExistence type="predicted"/>
<evidence type="ECO:0000313" key="3">
    <source>
        <dbReference type="Proteomes" id="UP000245890"/>
    </source>
</evidence>
<dbReference type="Pfam" id="PF11804">
    <property type="entry name" value="DUF3325"/>
    <property type="match status" value="1"/>
</dbReference>
<evidence type="ECO:0000313" key="2">
    <source>
        <dbReference type="EMBL" id="PVX29025.1"/>
    </source>
</evidence>
<evidence type="ECO:0000256" key="1">
    <source>
        <dbReference type="SAM" id="Phobius"/>
    </source>
</evidence>
<name>A0A2U0SCL7_9SPHN</name>
<sequence>MIAAGLTLLGFFGLAAAMPRHAPTLLGAGYLRAQPQSLRIAGWGALLAALVATLSAPDWPVALVTWFGLLPFAAALILLGLTYDARLARGAAAIGALAIAAGLLG</sequence>
<feature type="transmembrane region" description="Helical" evidence="1">
    <location>
        <begin position="61"/>
        <end position="81"/>
    </location>
</feature>
<evidence type="ECO:0008006" key="4">
    <source>
        <dbReference type="Google" id="ProtNLM"/>
    </source>
</evidence>
<comment type="caution">
    <text evidence="2">The sequence shown here is derived from an EMBL/GenBank/DDBJ whole genome shotgun (WGS) entry which is preliminary data.</text>
</comment>
<keyword evidence="1" id="KW-0472">Membrane</keyword>
<keyword evidence="1" id="KW-0812">Transmembrane</keyword>
<dbReference type="Proteomes" id="UP000245890">
    <property type="component" value="Unassembled WGS sequence"/>
</dbReference>
<dbReference type="RefSeq" id="WP_116468467.1">
    <property type="nucleotide sequence ID" value="NZ_QENQ01000001.1"/>
</dbReference>
<gene>
    <name evidence="2" type="ORF">DD559_06495</name>
</gene>
<keyword evidence="1" id="KW-1133">Transmembrane helix</keyword>
<dbReference type="InterPro" id="IPR021762">
    <property type="entry name" value="DUF3325"/>
</dbReference>
<dbReference type="AlphaFoldDB" id="A0A2U0SCL7"/>